<reference evidence="1" key="1">
    <citation type="journal article" date="2014" name="Int. J. Syst. Evol. Microbiol.">
        <title>Complete genome sequence of Corynebacterium casei LMG S-19264T (=DSM 44701T), isolated from a smear-ripened cheese.</title>
        <authorList>
            <consortium name="US DOE Joint Genome Institute (JGI-PGF)"/>
            <person name="Walter F."/>
            <person name="Albersmeier A."/>
            <person name="Kalinowski J."/>
            <person name="Ruckert C."/>
        </authorList>
    </citation>
    <scope>NUCLEOTIDE SEQUENCE</scope>
    <source>
        <strain evidence="1">VKM B-2789</strain>
    </source>
</reference>
<dbReference type="EMBL" id="BSFM01000017">
    <property type="protein sequence ID" value="GLK85684.1"/>
    <property type="molecule type" value="Genomic_DNA"/>
</dbReference>
<dbReference type="Proteomes" id="UP001143330">
    <property type="component" value="Unassembled WGS sequence"/>
</dbReference>
<reference evidence="1" key="2">
    <citation type="submission" date="2023-01" db="EMBL/GenBank/DDBJ databases">
        <authorList>
            <person name="Sun Q."/>
            <person name="Evtushenko L."/>
        </authorList>
    </citation>
    <scope>NUCLEOTIDE SEQUENCE</scope>
    <source>
        <strain evidence="1">VKM B-2789</strain>
    </source>
</reference>
<sequence length="46" mass="5353">MILGGLAALSGFSAEEIESFDFERARFWWNCIMAYRKHEADLIKDN</sequence>
<name>A0A9W6K1C0_9HYPH</name>
<evidence type="ECO:0000313" key="2">
    <source>
        <dbReference type="Proteomes" id="UP001143330"/>
    </source>
</evidence>
<proteinExistence type="predicted"/>
<evidence type="ECO:0000313" key="1">
    <source>
        <dbReference type="EMBL" id="GLK85684.1"/>
    </source>
</evidence>
<comment type="caution">
    <text evidence="1">The sequence shown here is derived from an EMBL/GenBank/DDBJ whole genome shotgun (WGS) entry which is preliminary data.</text>
</comment>
<dbReference type="RefSeq" id="WP_213359378.1">
    <property type="nucleotide sequence ID" value="NZ_BSFM01000017.1"/>
</dbReference>
<organism evidence="1 2">
    <name type="scientific">Ancylobacter defluvii</name>
    <dbReference type="NCBI Taxonomy" id="1282440"/>
    <lineage>
        <taxon>Bacteria</taxon>
        <taxon>Pseudomonadati</taxon>
        <taxon>Pseudomonadota</taxon>
        <taxon>Alphaproteobacteria</taxon>
        <taxon>Hyphomicrobiales</taxon>
        <taxon>Xanthobacteraceae</taxon>
        <taxon>Ancylobacter</taxon>
    </lineage>
</organism>
<dbReference type="AlphaFoldDB" id="A0A9W6K1C0"/>
<protein>
    <submittedName>
        <fullName evidence="1">Uncharacterized protein</fullName>
    </submittedName>
</protein>
<accession>A0A9W6K1C0</accession>
<keyword evidence="2" id="KW-1185">Reference proteome</keyword>
<gene>
    <name evidence="1" type="ORF">GCM10017653_37540</name>
</gene>